<dbReference type="EMBL" id="CP041186">
    <property type="protein sequence ID" value="QDG49660.1"/>
    <property type="molecule type" value="Genomic_DNA"/>
</dbReference>
<evidence type="ECO:0000256" key="2">
    <source>
        <dbReference type="ARBA" id="ARBA00022448"/>
    </source>
</evidence>
<evidence type="ECO:0000313" key="5">
    <source>
        <dbReference type="EMBL" id="QDG49660.1"/>
    </source>
</evidence>
<keyword evidence="6" id="KW-1185">Reference proteome</keyword>
<evidence type="ECO:0000313" key="6">
    <source>
        <dbReference type="Proteomes" id="UP000315995"/>
    </source>
</evidence>
<dbReference type="InterPro" id="IPR004682">
    <property type="entry name" value="TRAP_DctP"/>
</dbReference>
<dbReference type="GO" id="GO:0030288">
    <property type="term" value="C:outer membrane-bounded periplasmic space"/>
    <property type="evidence" value="ECO:0007669"/>
    <property type="project" value="InterPro"/>
</dbReference>
<evidence type="ECO:0000256" key="3">
    <source>
        <dbReference type="ARBA" id="ARBA00022729"/>
    </source>
</evidence>
<keyword evidence="2" id="KW-0813">Transport</keyword>
<dbReference type="AlphaFoldDB" id="A0A4Y6PN41"/>
<keyword evidence="3 4" id="KW-0732">Signal</keyword>
<accession>A0A4Y6PN41</accession>
<gene>
    <name evidence="5" type="ORF">FIV42_02560</name>
</gene>
<dbReference type="InterPro" id="IPR038404">
    <property type="entry name" value="TRAP_DctP_sf"/>
</dbReference>
<dbReference type="PANTHER" id="PTHR33376">
    <property type="match status" value="1"/>
</dbReference>
<feature type="signal peptide" evidence="4">
    <location>
        <begin position="1"/>
        <end position="22"/>
    </location>
</feature>
<sequence length="332" mass="37296">MMKRVLQLFVLLLVLGVGFSAAAEDNKKYTLNLGTVAPPGTPWSKQLKSVKKRIEKASKGRIKVKLFLGTAGGEKSIVRQTKRGELQGMGVSAGAMATLVPEMNVFELPYLFSSAKEADKIIDNHLYTPVQELLRQYGFELYLFGENGYRNFAAKGKCIEKPQDLADLKMRSQESWVHEEMYRALGGNPVRIAVPETLPALQTGNVQGFDNTPLFAFAASWYQAVDHWTVSNHIYQPALVVYNKAWFDKLPDDLQKVLLAERKKETEYGRKLVRALQPKLVKNLKAAGMTVCELDSKQKKAFAKDAKKVHELFRKRAGKKGAKLLDIVQKHN</sequence>
<name>A0A4Y6PN41_PERCE</name>
<dbReference type="PIRSF" id="PIRSF006470">
    <property type="entry name" value="DctB"/>
    <property type="match status" value="1"/>
</dbReference>
<accession>A0A5B8Y005</accession>
<evidence type="ECO:0000256" key="1">
    <source>
        <dbReference type="ARBA" id="ARBA00009023"/>
    </source>
</evidence>
<dbReference type="NCBIfam" id="NF037995">
    <property type="entry name" value="TRAP_S1"/>
    <property type="match status" value="1"/>
</dbReference>
<proteinExistence type="inferred from homology"/>
<dbReference type="PANTHER" id="PTHR33376:SF7">
    <property type="entry name" value="C4-DICARBOXYLATE-BINDING PROTEIN DCTB"/>
    <property type="match status" value="1"/>
</dbReference>
<dbReference type="Proteomes" id="UP000315995">
    <property type="component" value="Chromosome"/>
</dbReference>
<dbReference type="Gene3D" id="3.40.190.170">
    <property type="entry name" value="Bacterial extracellular solute-binding protein, family 7"/>
    <property type="match status" value="1"/>
</dbReference>
<dbReference type="Pfam" id="PF03480">
    <property type="entry name" value="DctP"/>
    <property type="match status" value="1"/>
</dbReference>
<dbReference type="CDD" id="cd13603">
    <property type="entry name" value="PBP2_TRAP_Siap_TeaA_like"/>
    <property type="match status" value="1"/>
</dbReference>
<evidence type="ECO:0000256" key="4">
    <source>
        <dbReference type="SAM" id="SignalP"/>
    </source>
</evidence>
<organism evidence="5 6">
    <name type="scientific">Persicimonas caeni</name>
    <dbReference type="NCBI Taxonomy" id="2292766"/>
    <lineage>
        <taxon>Bacteria</taxon>
        <taxon>Deltaproteobacteria</taxon>
        <taxon>Bradymonadales</taxon>
        <taxon>Bradymonadaceae</taxon>
        <taxon>Persicimonas</taxon>
    </lineage>
</organism>
<dbReference type="InterPro" id="IPR018389">
    <property type="entry name" value="DctP_fam"/>
</dbReference>
<feature type="chain" id="PRO_5030106099" evidence="4">
    <location>
        <begin position="23"/>
        <end position="332"/>
    </location>
</feature>
<protein>
    <submittedName>
        <fullName evidence="5">TRAP transporter substrate-binding protein</fullName>
    </submittedName>
</protein>
<comment type="similarity">
    <text evidence="1">Belongs to the bacterial solute-binding protein 7 family.</text>
</comment>
<reference evidence="5 6" key="1">
    <citation type="submission" date="2019-06" db="EMBL/GenBank/DDBJ databases">
        <title>Persicimonas caeni gen. nov., sp. nov., a predatory bacterium isolated from solar saltern.</title>
        <authorList>
            <person name="Wang S."/>
        </authorList>
    </citation>
    <scope>NUCLEOTIDE SEQUENCE [LARGE SCALE GENOMIC DNA]</scope>
    <source>
        <strain evidence="5 6">YN101</strain>
    </source>
</reference>
<dbReference type="GO" id="GO:0055085">
    <property type="term" value="P:transmembrane transport"/>
    <property type="evidence" value="ECO:0007669"/>
    <property type="project" value="InterPro"/>
</dbReference>
<dbReference type="RefSeq" id="WP_141196157.1">
    <property type="nucleotide sequence ID" value="NZ_CP041186.1"/>
</dbReference>
<dbReference type="OrthoDB" id="8690069at2"/>